<dbReference type="Proteomes" id="UP000015105">
    <property type="component" value="Chromosome 3D"/>
</dbReference>
<reference evidence="3" key="1">
    <citation type="journal article" date="2014" name="Science">
        <title>Ancient hybridizations among the ancestral genomes of bread wheat.</title>
        <authorList>
            <consortium name="International Wheat Genome Sequencing Consortium,"/>
            <person name="Marcussen T."/>
            <person name="Sandve S.R."/>
            <person name="Heier L."/>
            <person name="Spannagl M."/>
            <person name="Pfeifer M."/>
            <person name="Jakobsen K.S."/>
            <person name="Wulff B.B."/>
            <person name="Steuernagel B."/>
            <person name="Mayer K.F."/>
            <person name="Olsen O.A."/>
        </authorList>
    </citation>
    <scope>NUCLEOTIDE SEQUENCE [LARGE SCALE GENOMIC DNA]</scope>
    <source>
        <strain evidence="3">cv. AL8/78</strain>
    </source>
</reference>
<feature type="domain" description="GST N-terminal" evidence="1">
    <location>
        <begin position="2"/>
        <end position="68"/>
    </location>
</feature>
<evidence type="ECO:0000313" key="2">
    <source>
        <dbReference type="EnsemblPlants" id="AET3Gv20707300.7"/>
    </source>
</evidence>
<evidence type="ECO:0000313" key="3">
    <source>
        <dbReference type="Proteomes" id="UP000015105"/>
    </source>
</evidence>
<accession>A0A453FKK4</accession>
<dbReference type="Gramene" id="AET3Gv20707300.7">
    <property type="protein sequence ID" value="AET3Gv20707300.7"/>
    <property type="gene ID" value="AET3Gv20707300"/>
</dbReference>
<organism evidence="2 3">
    <name type="scientific">Aegilops tauschii subsp. strangulata</name>
    <name type="common">Goatgrass</name>
    <dbReference type="NCBI Taxonomy" id="200361"/>
    <lineage>
        <taxon>Eukaryota</taxon>
        <taxon>Viridiplantae</taxon>
        <taxon>Streptophyta</taxon>
        <taxon>Embryophyta</taxon>
        <taxon>Tracheophyta</taxon>
        <taxon>Spermatophyta</taxon>
        <taxon>Magnoliopsida</taxon>
        <taxon>Liliopsida</taxon>
        <taxon>Poales</taxon>
        <taxon>Poaceae</taxon>
        <taxon>BOP clade</taxon>
        <taxon>Pooideae</taxon>
        <taxon>Triticodae</taxon>
        <taxon>Triticeae</taxon>
        <taxon>Triticinae</taxon>
        <taxon>Aegilops</taxon>
    </lineage>
</organism>
<sequence>MAPVKLYGMTMSWNVTRCVAALEEAGVEYDVVPIDFGAGEHKTPDHLARNVRMLTAFSLQCPPYMLLL</sequence>
<dbReference type="EnsemblPlants" id="AET3Gv20707300.7">
    <property type="protein sequence ID" value="AET3Gv20707300.7"/>
    <property type="gene ID" value="AET3Gv20707300"/>
</dbReference>
<evidence type="ECO:0000259" key="1">
    <source>
        <dbReference type="PROSITE" id="PS50404"/>
    </source>
</evidence>
<reference evidence="3" key="2">
    <citation type="journal article" date="2017" name="Nat. Plants">
        <title>The Aegilops tauschii genome reveals multiple impacts of transposons.</title>
        <authorList>
            <person name="Zhao G."/>
            <person name="Zou C."/>
            <person name="Li K."/>
            <person name="Wang K."/>
            <person name="Li T."/>
            <person name="Gao L."/>
            <person name="Zhang X."/>
            <person name="Wang H."/>
            <person name="Yang Z."/>
            <person name="Liu X."/>
            <person name="Jiang W."/>
            <person name="Mao L."/>
            <person name="Kong X."/>
            <person name="Jiao Y."/>
            <person name="Jia J."/>
        </authorList>
    </citation>
    <scope>NUCLEOTIDE SEQUENCE [LARGE SCALE GENOMIC DNA]</scope>
    <source>
        <strain evidence="3">cv. AL8/78</strain>
    </source>
</reference>
<reference evidence="2" key="4">
    <citation type="submission" date="2019-03" db="UniProtKB">
        <authorList>
            <consortium name="EnsemblPlants"/>
        </authorList>
    </citation>
    <scope>IDENTIFICATION</scope>
</reference>
<dbReference type="Gene3D" id="3.40.30.10">
    <property type="entry name" value="Glutaredoxin"/>
    <property type="match status" value="1"/>
</dbReference>
<keyword evidence="3" id="KW-1185">Reference proteome</keyword>
<dbReference type="InterPro" id="IPR036249">
    <property type="entry name" value="Thioredoxin-like_sf"/>
</dbReference>
<dbReference type="PROSITE" id="PS50404">
    <property type="entry name" value="GST_NTER"/>
    <property type="match status" value="1"/>
</dbReference>
<reference evidence="2" key="3">
    <citation type="journal article" date="2017" name="Nature">
        <title>Genome sequence of the progenitor of the wheat D genome Aegilops tauschii.</title>
        <authorList>
            <person name="Luo M.C."/>
            <person name="Gu Y.Q."/>
            <person name="Puiu D."/>
            <person name="Wang H."/>
            <person name="Twardziok S.O."/>
            <person name="Deal K.R."/>
            <person name="Huo N."/>
            <person name="Zhu T."/>
            <person name="Wang L."/>
            <person name="Wang Y."/>
            <person name="McGuire P.E."/>
            <person name="Liu S."/>
            <person name="Long H."/>
            <person name="Ramasamy R.K."/>
            <person name="Rodriguez J.C."/>
            <person name="Van S.L."/>
            <person name="Yuan L."/>
            <person name="Wang Z."/>
            <person name="Xia Z."/>
            <person name="Xiao L."/>
            <person name="Anderson O.D."/>
            <person name="Ouyang S."/>
            <person name="Liang Y."/>
            <person name="Zimin A.V."/>
            <person name="Pertea G."/>
            <person name="Qi P."/>
            <person name="Bennetzen J.L."/>
            <person name="Dai X."/>
            <person name="Dawson M.W."/>
            <person name="Muller H.G."/>
            <person name="Kugler K."/>
            <person name="Rivarola-Duarte L."/>
            <person name="Spannagl M."/>
            <person name="Mayer K.F.X."/>
            <person name="Lu F.H."/>
            <person name="Bevan M.W."/>
            <person name="Leroy P."/>
            <person name="Li P."/>
            <person name="You F.M."/>
            <person name="Sun Q."/>
            <person name="Liu Z."/>
            <person name="Lyons E."/>
            <person name="Wicker T."/>
            <person name="Salzberg S.L."/>
            <person name="Devos K.M."/>
            <person name="Dvorak J."/>
        </authorList>
    </citation>
    <scope>NUCLEOTIDE SEQUENCE [LARGE SCALE GENOMIC DNA]</scope>
    <source>
        <strain evidence="2">cv. AL8/78</strain>
    </source>
</reference>
<dbReference type="InterPro" id="IPR004045">
    <property type="entry name" value="Glutathione_S-Trfase_N"/>
</dbReference>
<name>A0A453FKK4_AEGTS</name>
<protein>
    <recommendedName>
        <fullName evidence="1">GST N-terminal domain-containing protein</fullName>
    </recommendedName>
</protein>
<reference evidence="2" key="5">
    <citation type="journal article" date="2021" name="G3 (Bethesda)">
        <title>Aegilops tauschii genome assembly Aet v5.0 features greater sequence contiguity and improved annotation.</title>
        <authorList>
            <person name="Wang L."/>
            <person name="Zhu T."/>
            <person name="Rodriguez J.C."/>
            <person name="Deal K.R."/>
            <person name="Dubcovsky J."/>
            <person name="McGuire P.E."/>
            <person name="Lux T."/>
            <person name="Spannagl M."/>
            <person name="Mayer K.F.X."/>
            <person name="Baldrich P."/>
            <person name="Meyers B.C."/>
            <person name="Huo N."/>
            <person name="Gu Y.Q."/>
            <person name="Zhou H."/>
            <person name="Devos K.M."/>
            <person name="Bennetzen J.L."/>
            <person name="Unver T."/>
            <person name="Budak H."/>
            <person name="Gulick P.J."/>
            <person name="Galiba G."/>
            <person name="Kalapos B."/>
            <person name="Nelson D.R."/>
            <person name="Li P."/>
            <person name="You F.M."/>
            <person name="Luo M.C."/>
            <person name="Dvorak J."/>
        </authorList>
    </citation>
    <scope>NUCLEOTIDE SEQUENCE [LARGE SCALE GENOMIC DNA]</scope>
    <source>
        <strain evidence="2">cv. AL8/78</strain>
    </source>
</reference>
<dbReference type="SUPFAM" id="SSF52833">
    <property type="entry name" value="Thioredoxin-like"/>
    <property type="match status" value="1"/>
</dbReference>
<dbReference type="AlphaFoldDB" id="A0A453FKK4"/>
<dbReference type="Pfam" id="PF02798">
    <property type="entry name" value="GST_N"/>
    <property type="match status" value="1"/>
</dbReference>
<proteinExistence type="predicted"/>